<keyword evidence="2" id="KW-1185">Reference proteome</keyword>
<reference evidence="1 2" key="1">
    <citation type="submission" date="2012-08" db="EMBL/GenBank/DDBJ databases">
        <title>Oryza genome evolution.</title>
        <authorList>
            <person name="Wing R.A."/>
        </authorList>
    </citation>
    <scope>NUCLEOTIDE SEQUENCE</scope>
</reference>
<proteinExistence type="predicted"/>
<reference evidence="2" key="2">
    <citation type="submission" date="2013-12" db="EMBL/GenBank/DDBJ databases">
        <authorList>
            <person name="Yu Y."/>
            <person name="Lee S."/>
            <person name="de Baynast K."/>
            <person name="Wissotski M."/>
            <person name="Liu L."/>
            <person name="Talag J."/>
            <person name="Goicoechea J."/>
            <person name="Angelova A."/>
            <person name="Jetty R."/>
            <person name="Kudrna D."/>
            <person name="Golser W."/>
            <person name="Rivera L."/>
            <person name="Zhang J."/>
            <person name="Wing R."/>
        </authorList>
    </citation>
    <scope>NUCLEOTIDE SEQUENCE</scope>
</reference>
<dbReference type="Gramene" id="LPERR03G19690.1">
    <property type="protein sequence ID" value="LPERR03G19690.1"/>
    <property type="gene ID" value="LPERR03G19690"/>
</dbReference>
<name>A0A0D9VVQ6_9ORYZ</name>
<protein>
    <submittedName>
        <fullName evidence="1">Uncharacterized protein</fullName>
    </submittedName>
</protein>
<evidence type="ECO:0000313" key="2">
    <source>
        <dbReference type="Proteomes" id="UP000032180"/>
    </source>
</evidence>
<dbReference type="EnsemblPlants" id="LPERR03G19690.1">
    <property type="protein sequence ID" value="LPERR03G19690.1"/>
    <property type="gene ID" value="LPERR03G19690"/>
</dbReference>
<dbReference type="AlphaFoldDB" id="A0A0D9VVQ6"/>
<dbReference type="Proteomes" id="UP000032180">
    <property type="component" value="Chromosome 3"/>
</dbReference>
<sequence>MTYSSNIVFTWMNTTARNLSALAGELVFGAEKGHSVYPGAPTDIVPSAGYFTCSSLNLQSD</sequence>
<dbReference type="HOGENOM" id="CLU_2925924_0_0_1"/>
<evidence type="ECO:0000313" key="1">
    <source>
        <dbReference type="EnsemblPlants" id="LPERR03G19690.1"/>
    </source>
</evidence>
<organism evidence="1 2">
    <name type="scientific">Leersia perrieri</name>
    <dbReference type="NCBI Taxonomy" id="77586"/>
    <lineage>
        <taxon>Eukaryota</taxon>
        <taxon>Viridiplantae</taxon>
        <taxon>Streptophyta</taxon>
        <taxon>Embryophyta</taxon>
        <taxon>Tracheophyta</taxon>
        <taxon>Spermatophyta</taxon>
        <taxon>Magnoliopsida</taxon>
        <taxon>Liliopsida</taxon>
        <taxon>Poales</taxon>
        <taxon>Poaceae</taxon>
        <taxon>BOP clade</taxon>
        <taxon>Oryzoideae</taxon>
        <taxon>Oryzeae</taxon>
        <taxon>Oryzinae</taxon>
        <taxon>Leersia</taxon>
    </lineage>
</organism>
<reference evidence="1" key="3">
    <citation type="submission" date="2015-04" db="UniProtKB">
        <authorList>
            <consortium name="EnsemblPlants"/>
        </authorList>
    </citation>
    <scope>IDENTIFICATION</scope>
</reference>
<accession>A0A0D9VVQ6</accession>